<evidence type="ECO:0000313" key="2">
    <source>
        <dbReference type="Proteomes" id="UP000199111"/>
    </source>
</evidence>
<name>A0A1I3YJR9_9ACTN</name>
<sequence>MAGIPVEGIDRERIAGHAMLAWVDGRTAYYEEAP</sequence>
<gene>
    <name evidence="1" type="ORF">SAMN05216275_12249</name>
</gene>
<reference evidence="2" key="1">
    <citation type="submission" date="2016-10" db="EMBL/GenBank/DDBJ databases">
        <authorList>
            <person name="Varghese N."/>
            <person name="Submissions S."/>
        </authorList>
    </citation>
    <scope>NUCLEOTIDE SEQUENCE [LARGE SCALE GENOMIC DNA]</scope>
    <source>
        <strain evidence="2">CGMCC 4.2126</strain>
    </source>
</reference>
<proteinExistence type="predicted"/>
<dbReference type="Proteomes" id="UP000199111">
    <property type="component" value="Unassembled WGS sequence"/>
</dbReference>
<evidence type="ECO:0000313" key="1">
    <source>
        <dbReference type="EMBL" id="SFK31599.1"/>
    </source>
</evidence>
<organism evidence="1 2">
    <name type="scientific">Streptosporangium canum</name>
    <dbReference type="NCBI Taxonomy" id="324952"/>
    <lineage>
        <taxon>Bacteria</taxon>
        <taxon>Bacillati</taxon>
        <taxon>Actinomycetota</taxon>
        <taxon>Actinomycetes</taxon>
        <taxon>Streptosporangiales</taxon>
        <taxon>Streptosporangiaceae</taxon>
        <taxon>Streptosporangium</taxon>
    </lineage>
</organism>
<protein>
    <submittedName>
        <fullName evidence="1">Uncharacterized protein</fullName>
    </submittedName>
</protein>
<dbReference type="AlphaFoldDB" id="A0A1I3YJR9"/>
<keyword evidence="2" id="KW-1185">Reference proteome</keyword>
<dbReference type="EMBL" id="FOQY01000022">
    <property type="protein sequence ID" value="SFK31599.1"/>
    <property type="molecule type" value="Genomic_DNA"/>
</dbReference>
<accession>A0A1I3YJR9</accession>